<sequence length="58" mass="6433">MIYVHAKVMIGHLLSYPIRVAAANGEITELPGTEYFPDTKARVLAQSELLPSILTTYE</sequence>
<accession>A0A314ZBI9</accession>
<evidence type="ECO:0000313" key="2">
    <source>
        <dbReference type="EMBL" id="PQQ14151.1"/>
    </source>
</evidence>
<name>A0A314ZBI9_PRUYE</name>
<evidence type="ECO:0000259" key="1">
    <source>
        <dbReference type="Pfam" id="PF12357"/>
    </source>
</evidence>
<protein>
    <submittedName>
        <fullName evidence="2">Phospholipase D alpha 1</fullName>
    </submittedName>
</protein>
<dbReference type="AlphaFoldDB" id="A0A314ZBI9"/>
<dbReference type="Proteomes" id="UP000250321">
    <property type="component" value="Unassembled WGS sequence"/>
</dbReference>
<keyword evidence="3" id="KW-1185">Reference proteome</keyword>
<feature type="domain" description="Phospholipase D C-terminal" evidence="1">
    <location>
        <begin position="7"/>
        <end position="45"/>
    </location>
</feature>
<organism evidence="2 3">
    <name type="scientific">Prunus yedoensis var. nudiflora</name>
    <dbReference type="NCBI Taxonomy" id="2094558"/>
    <lineage>
        <taxon>Eukaryota</taxon>
        <taxon>Viridiplantae</taxon>
        <taxon>Streptophyta</taxon>
        <taxon>Embryophyta</taxon>
        <taxon>Tracheophyta</taxon>
        <taxon>Spermatophyta</taxon>
        <taxon>Magnoliopsida</taxon>
        <taxon>eudicotyledons</taxon>
        <taxon>Gunneridae</taxon>
        <taxon>Pentapetalae</taxon>
        <taxon>rosids</taxon>
        <taxon>fabids</taxon>
        <taxon>Rosales</taxon>
        <taxon>Rosaceae</taxon>
        <taxon>Amygdaloideae</taxon>
        <taxon>Amygdaleae</taxon>
        <taxon>Prunus</taxon>
    </lineage>
</organism>
<comment type="caution">
    <text evidence="2">The sequence shown here is derived from an EMBL/GenBank/DDBJ whole genome shotgun (WGS) entry which is preliminary data.</text>
</comment>
<dbReference type="EMBL" id="PJQY01000272">
    <property type="protein sequence ID" value="PQQ14151.1"/>
    <property type="molecule type" value="Genomic_DNA"/>
</dbReference>
<dbReference type="InterPro" id="IPR024632">
    <property type="entry name" value="PLipase_D_C"/>
</dbReference>
<reference evidence="2 3" key="1">
    <citation type="submission" date="2018-02" db="EMBL/GenBank/DDBJ databases">
        <title>Draft genome of wild Prunus yedoensis var. nudiflora.</title>
        <authorList>
            <person name="Baek S."/>
            <person name="Kim J.-H."/>
            <person name="Choi K."/>
            <person name="Kim G.-B."/>
            <person name="Cho A."/>
            <person name="Jang H."/>
            <person name="Shin C.-H."/>
            <person name="Yu H.-J."/>
            <person name="Mun J.-H."/>
        </authorList>
    </citation>
    <scope>NUCLEOTIDE SEQUENCE [LARGE SCALE GENOMIC DNA]</scope>
    <source>
        <strain evidence="3">cv. Jeju island</strain>
        <tissue evidence="2">Leaf</tissue>
    </source>
</reference>
<proteinExistence type="predicted"/>
<gene>
    <name evidence="2" type="ORF">Pyn_22496</name>
</gene>
<evidence type="ECO:0000313" key="3">
    <source>
        <dbReference type="Proteomes" id="UP000250321"/>
    </source>
</evidence>
<dbReference type="Pfam" id="PF12357">
    <property type="entry name" value="PLD_C"/>
    <property type="match status" value="1"/>
</dbReference>
<dbReference type="STRING" id="2094558.A0A314ZBI9"/>